<dbReference type="CDD" id="cd00173">
    <property type="entry name" value="SH2"/>
    <property type="match status" value="1"/>
</dbReference>
<gene>
    <name evidence="3" type="ORF">TcWFU_010123</name>
</gene>
<dbReference type="EMBL" id="JAKROA010000015">
    <property type="protein sequence ID" value="KAL5104019.1"/>
    <property type="molecule type" value="Genomic_DNA"/>
</dbReference>
<dbReference type="InterPro" id="IPR036860">
    <property type="entry name" value="SH2_dom_sf"/>
</dbReference>
<dbReference type="PROSITE" id="PS50001">
    <property type="entry name" value="SH2"/>
    <property type="match status" value="1"/>
</dbReference>
<protein>
    <submittedName>
        <fullName evidence="3">Tyrosine protein-kinase src-1</fullName>
    </submittedName>
</protein>
<keyword evidence="4" id="KW-1185">Reference proteome</keyword>
<name>A0ABR4Q3B5_9CEST</name>
<evidence type="ECO:0000259" key="2">
    <source>
        <dbReference type="PROSITE" id="PS50001"/>
    </source>
</evidence>
<comment type="caution">
    <text evidence="3">The sequence shown here is derived from an EMBL/GenBank/DDBJ whole genome shotgun (WGS) entry which is preliminary data.</text>
</comment>
<feature type="domain" description="SH2" evidence="2">
    <location>
        <begin position="94"/>
        <end position="196"/>
    </location>
</feature>
<dbReference type="Gene3D" id="3.30.505.10">
    <property type="entry name" value="SH2 domain"/>
    <property type="match status" value="1"/>
</dbReference>
<dbReference type="InterPro" id="IPR000980">
    <property type="entry name" value="SH2"/>
</dbReference>
<dbReference type="Pfam" id="PF00017">
    <property type="entry name" value="SH2"/>
    <property type="match status" value="1"/>
</dbReference>
<proteinExistence type="predicted"/>
<evidence type="ECO:0000256" key="1">
    <source>
        <dbReference type="PROSITE-ProRule" id="PRU00191"/>
    </source>
</evidence>
<accession>A0ABR4Q3B5</accession>
<evidence type="ECO:0000313" key="4">
    <source>
        <dbReference type="Proteomes" id="UP001651158"/>
    </source>
</evidence>
<dbReference type="SUPFAM" id="SSF55550">
    <property type="entry name" value="SH2 domain"/>
    <property type="match status" value="1"/>
</dbReference>
<reference evidence="3 4" key="1">
    <citation type="journal article" date="2022" name="Front. Cell. Infect. Microbiol.">
        <title>The Genomes of Two Strains of Taenia crassiceps the Animal Model for the Study of Human Cysticercosis.</title>
        <authorList>
            <person name="Bobes R.J."/>
            <person name="Estrada K."/>
            <person name="Rios-Valencia D.G."/>
            <person name="Calderon-Gallegos A."/>
            <person name="de la Torre P."/>
            <person name="Carrero J.C."/>
            <person name="Sanchez-Flores A."/>
            <person name="Laclette J.P."/>
        </authorList>
    </citation>
    <scope>NUCLEOTIDE SEQUENCE [LARGE SCALE GENOMIC DNA]</scope>
    <source>
        <strain evidence="3">WFUcys</strain>
    </source>
</reference>
<evidence type="ECO:0000313" key="3">
    <source>
        <dbReference type="EMBL" id="KAL5104019.1"/>
    </source>
</evidence>
<keyword evidence="1" id="KW-0727">SH2 domain</keyword>
<dbReference type="Proteomes" id="UP001651158">
    <property type="component" value="Unassembled WGS sequence"/>
</dbReference>
<sequence>MDSFVLTLPCLEIGVKSQRLSEAESRITVFLLFHFTDCENFGKASEDLAFRAGDLLHMPQSRPAGAHEDWIIAVNPRTGQQGEVPCNYITYASGYSAAMDAFKDTDRSGATQLLLSEDYLSKFNYVVRPSSDRSVMALSVRNKEKFVQHYKIYFNSNDQSCSLFPKQTFKTIEDLVIYYMENEVAPGYILQAYKPSNTFAPL</sequence>
<organism evidence="3 4">
    <name type="scientific">Taenia crassiceps</name>
    <dbReference type="NCBI Taxonomy" id="6207"/>
    <lineage>
        <taxon>Eukaryota</taxon>
        <taxon>Metazoa</taxon>
        <taxon>Spiralia</taxon>
        <taxon>Lophotrochozoa</taxon>
        <taxon>Platyhelminthes</taxon>
        <taxon>Cestoda</taxon>
        <taxon>Eucestoda</taxon>
        <taxon>Cyclophyllidea</taxon>
        <taxon>Taeniidae</taxon>
        <taxon>Taenia</taxon>
    </lineage>
</organism>
<dbReference type="Gene3D" id="2.30.30.40">
    <property type="entry name" value="SH3 Domains"/>
    <property type="match status" value="1"/>
</dbReference>